<keyword evidence="1" id="KW-0805">Transcription regulation</keyword>
<reference evidence="5 6" key="1">
    <citation type="submission" date="2017-10" db="EMBL/GenBank/DDBJ databases">
        <title>Bifidobacterium genomics.</title>
        <authorList>
            <person name="Lugli G.A."/>
            <person name="Milani C."/>
            <person name="Mancabelli L."/>
        </authorList>
    </citation>
    <scope>NUCLEOTIDE SEQUENCE [LARGE SCALE GENOMIC DNA]</scope>
    <source>
        <strain evidence="5 6">1460B</strain>
    </source>
</reference>
<dbReference type="Pfam" id="PF00356">
    <property type="entry name" value="LacI"/>
    <property type="match status" value="1"/>
</dbReference>
<feature type="domain" description="HTH lacI-type" evidence="4">
    <location>
        <begin position="15"/>
        <end position="69"/>
    </location>
</feature>
<dbReference type="Pfam" id="PF13377">
    <property type="entry name" value="Peripla_BP_3"/>
    <property type="match status" value="1"/>
</dbReference>
<evidence type="ECO:0000259" key="4">
    <source>
        <dbReference type="PROSITE" id="PS50932"/>
    </source>
</evidence>
<organism evidence="5 6">
    <name type="scientific">Bifidobacterium asteroides</name>
    <dbReference type="NCBI Taxonomy" id="1684"/>
    <lineage>
        <taxon>Bacteria</taxon>
        <taxon>Bacillati</taxon>
        <taxon>Actinomycetota</taxon>
        <taxon>Actinomycetes</taxon>
        <taxon>Bifidobacteriales</taxon>
        <taxon>Bifidobacteriaceae</taxon>
        <taxon>Bifidobacterium</taxon>
    </lineage>
</organism>
<evidence type="ECO:0000313" key="5">
    <source>
        <dbReference type="EMBL" id="PKV10337.1"/>
    </source>
</evidence>
<dbReference type="AlphaFoldDB" id="A0A2N3RCY5"/>
<dbReference type="Gene3D" id="3.40.50.2300">
    <property type="match status" value="2"/>
</dbReference>
<dbReference type="InterPro" id="IPR046335">
    <property type="entry name" value="LacI/GalR-like_sensor"/>
</dbReference>
<dbReference type="PROSITE" id="PS00356">
    <property type="entry name" value="HTH_LACI_1"/>
    <property type="match status" value="1"/>
</dbReference>
<comment type="caution">
    <text evidence="5">The sequence shown here is derived from an EMBL/GenBank/DDBJ whole genome shotgun (WGS) entry which is preliminary data.</text>
</comment>
<protein>
    <submittedName>
        <fullName evidence="5">Transcriptional regulator, LacI family</fullName>
    </submittedName>
</protein>
<dbReference type="Gene3D" id="1.10.260.40">
    <property type="entry name" value="lambda repressor-like DNA-binding domains"/>
    <property type="match status" value="1"/>
</dbReference>
<proteinExistence type="predicted"/>
<dbReference type="CDD" id="cd01392">
    <property type="entry name" value="HTH_LacI"/>
    <property type="match status" value="1"/>
</dbReference>
<dbReference type="InterPro" id="IPR028082">
    <property type="entry name" value="Peripla_BP_I"/>
</dbReference>
<dbReference type="Proteomes" id="UP000233731">
    <property type="component" value="Unassembled WGS sequence"/>
</dbReference>
<dbReference type="CDD" id="cd06267">
    <property type="entry name" value="PBP1_LacI_sugar_binding-like"/>
    <property type="match status" value="1"/>
</dbReference>
<evidence type="ECO:0000256" key="2">
    <source>
        <dbReference type="ARBA" id="ARBA00023125"/>
    </source>
</evidence>
<name>A0A2N3RCY5_9BIFI</name>
<dbReference type="InterPro" id="IPR010982">
    <property type="entry name" value="Lambda_DNA-bd_dom_sf"/>
</dbReference>
<keyword evidence="2" id="KW-0238">DNA-binding</keyword>
<dbReference type="GO" id="GO:0000976">
    <property type="term" value="F:transcription cis-regulatory region binding"/>
    <property type="evidence" value="ECO:0007669"/>
    <property type="project" value="TreeGrafter"/>
</dbReference>
<dbReference type="GO" id="GO:0003700">
    <property type="term" value="F:DNA-binding transcription factor activity"/>
    <property type="evidence" value="ECO:0007669"/>
    <property type="project" value="TreeGrafter"/>
</dbReference>
<dbReference type="PANTHER" id="PTHR30146">
    <property type="entry name" value="LACI-RELATED TRANSCRIPTIONAL REPRESSOR"/>
    <property type="match status" value="1"/>
</dbReference>
<dbReference type="SMART" id="SM00354">
    <property type="entry name" value="HTH_LACI"/>
    <property type="match status" value="1"/>
</dbReference>
<gene>
    <name evidence="5" type="ORF">CQR44_0144</name>
</gene>
<dbReference type="PANTHER" id="PTHR30146:SF153">
    <property type="entry name" value="LACTOSE OPERON REPRESSOR"/>
    <property type="match status" value="1"/>
</dbReference>
<sequence length="357" mass="38624">MPKIMAEPRERCEMVTMSDVAKEAQVSRATASYALRGDTRIADDTRRRVLLAARKLRYSANLSARSLRSGKSGIIGVAIFELDKPYPAQMSAAISQQINAHGMQAIIQQTSNSKQDEISILRHVTSQLCDGTIFSPGSITNEEMQELADGKPLVLLDDPSAEPVFDSVMTASSEGAAMAVQHLLDCGCRRIGVVGADMTASTDPAQRHAVRGRRVAGCLKALKAAGIKARPQDFLPLDRWDGEMARDLGHHLADTSDLPFDGIFCMTDSLALSLIRGLHECGVEVPRDLAVVGFDGIQEGALYIPSLTTISTDKEDLARKAVDALLARLQGDDDNRPPTRTTAACRLVVRESTAKIR</sequence>
<dbReference type="SUPFAM" id="SSF47413">
    <property type="entry name" value="lambda repressor-like DNA-binding domains"/>
    <property type="match status" value="1"/>
</dbReference>
<dbReference type="InterPro" id="IPR000843">
    <property type="entry name" value="HTH_LacI"/>
</dbReference>
<evidence type="ECO:0000256" key="1">
    <source>
        <dbReference type="ARBA" id="ARBA00023015"/>
    </source>
</evidence>
<keyword evidence="3" id="KW-0804">Transcription</keyword>
<dbReference type="SUPFAM" id="SSF53822">
    <property type="entry name" value="Periplasmic binding protein-like I"/>
    <property type="match status" value="1"/>
</dbReference>
<dbReference type="EMBL" id="PCHJ01000006">
    <property type="protein sequence ID" value="PKV10337.1"/>
    <property type="molecule type" value="Genomic_DNA"/>
</dbReference>
<accession>A0A2N3RCY5</accession>
<evidence type="ECO:0000313" key="6">
    <source>
        <dbReference type="Proteomes" id="UP000233731"/>
    </source>
</evidence>
<evidence type="ECO:0000256" key="3">
    <source>
        <dbReference type="ARBA" id="ARBA00023163"/>
    </source>
</evidence>
<dbReference type="PROSITE" id="PS50932">
    <property type="entry name" value="HTH_LACI_2"/>
    <property type="match status" value="1"/>
</dbReference>